<dbReference type="SMART" id="SM00244">
    <property type="entry name" value="PHB"/>
    <property type="match status" value="1"/>
</dbReference>
<feature type="transmembrane region" description="Helical" evidence="1">
    <location>
        <begin position="81"/>
        <end position="103"/>
    </location>
</feature>
<keyword evidence="1" id="KW-1133">Transmembrane helix</keyword>
<proteinExistence type="predicted"/>
<reference evidence="3 4" key="1">
    <citation type="submission" date="2017-06" db="EMBL/GenBank/DDBJ databases">
        <authorList>
            <consortium name="Pathogen Informatics"/>
        </authorList>
    </citation>
    <scope>NUCLEOTIDE SEQUENCE [LARGE SCALE GENOMIC DNA]</scope>
    <source>
        <strain evidence="3 4">NCTC13039</strain>
    </source>
</reference>
<evidence type="ECO:0000313" key="3">
    <source>
        <dbReference type="EMBL" id="SNV21279.1"/>
    </source>
</evidence>
<sequence>MSSDSKKPTEVHLEDIRSEGRAPIATKPVGHDGARVDVAERRAWSIDGFVALFVSLALIVGGAAMAVVFVTSADSGEPSALAGLLSPLLFALGALALSSLSIVSPGQTRVVQFFGRYVGTLRTPGLLMALPLTSKRLISVRVHNFETNLIKVNDAGGNPVEVGAIVVWQVADTARATFAVEDYESFVRTQAESALRHVTGSHPYDDYDGSGTSLRGSTDVISEQLAYEVAERVSLAGIEIIEVRISHLAYAPEIAQAMLQRQQAGAVVAARAQIVEGAVGMVEMALAKLEEESIVELDDERKAAMVSNLLVVLCGEKSVTPVVNSGSLYS</sequence>
<evidence type="ECO:0000259" key="2">
    <source>
        <dbReference type="SMART" id="SM00244"/>
    </source>
</evidence>
<protein>
    <submittedName>
        <fullName evidence="3">HflK protein</fullName>
    </submittedName>
</protein>
<dbReference type="Gene3D" id="3.30.479.30">
    <property type="entry name" value="Band 7 domain"/>
    <property type="match status" value="1"/>
</dbReference>
<dbReference type="AlphaFoldDB" id="A0A239VHN3"/>
<dbReference type="InterPro" id="IPR036013">
    <property type="entry name" value="Band_7/SPFH_dom_sf"/>
</dbReference>
<dbReference type="Pfam" id="PF01145">
    <property type="entry name" value="Band_7"/>
    <property type="match status" value="1"/>
</dbReference>
<dbReference type="STRING" id="1121387.GCA_000429885_00905"/>
<keyword evidence="4" id="KW-1185">Reference proteome</keyword>
<feature type="domain" description="Band 7" evidence="2">
    <location>
        <begin position="98"/>
        <end position="262"/>
    </location>
</feature>
<dbReference type="EMBL" id="LT906453">
    <property type="protein sequence ID" value="SNV21279.1"/>
    <property type="molecule type" value="Genomic_DNA"/>
</dbReference>
<keyword evidence="1" id="KW-0812">Transmembrane</keyword>
<dbReference type="InterPro" id="IPR001107">
    <property type="entry name" value="Band_7"/>
</dbReference>
<dbReference type="CDD" id="cd03402">
    <property type="entry name" value="SPFH_like_u2"/>
    <property type="match status" value="1"/>
</dbReference>
<dbReference type="SUPFAM" id="SSF117892">
    <property type="entry name" value="Band 7/SPFH domain"/>
    <property type="match status" value="1"/>
</dbReference>
<organism evidence="3 4">
    <name type="scientific">Dermatophilus congolensis</name>
    <dbReference type="NCBI Taxonomy" id="1863"/>
    <lineage>
        <taxon>Bacteria</taxon>
        <taxon>Bacillati</taxon>
        <taxon>Actinomycetota</taxon>
        <taxon>Actinomycetes</taxon>
        <taxon>Micrococcales</taxon>
        <taxon>Dermatophilaceae</taxon>
        <taxon>Dermatophilus</taxon>
    </lineage>
</organism>
<feature type="transmembrane region" description="Helical" evidence="1">
    <location>
        <begin position="49"/>
        <end position="69"/>
    </location>
</feature>
<name>A0A239VHN3_9MICO</name>
<dbReference type="RefSeq" id="WP_231935338.1">
    <property type="nucleotide sequence ID" value="NZ_JAAFNI010000001.1"/>
</dbReference>
<accession>A0A239VHN3</accession>
<keyword evidence="1" id="KW-0472">Membrane</keyword>
<gene>
    <name evidence="3" type="primary">qmcA_1</name>
    <name evidence="3" type="ORF">SAMEA4475696_01184</name>
</gene>
<dbReference type="Proteomes" id="UP000242637">
    <property type="component" value="Chromosome 1"/>
</dbReference>
<dbReference type="GeneID" id="63459416"/>
<evidence type="ECO:0000313" key="4">
    <source>
        <dbReference type="Proteomes" id="UP000242637"/>
    </source>
</evidence>
<dbReference type="KEGG" id="dco:SAMEA4475696_1184"/>
<dbReference type="PANTHER" id="PTHR43446">
    <property type="entry name" value="MEMBRANE PROTEIN-RELATED"/>
    <property type="match status" value="1"/>
</dbReference>
<evidence type="ECO:0000256" key="1">
    <source>
        <dbReference type="SAM" id="Phobius"/>
    </source>
</evidence>
<dbReference type="PANTHER" id="PTHR43446:SF1">
    <property type="entry name" value="BAND 7 DOMAIN-CONTAINING PROTEIN"/>
    <property type="match status" value="1"/>
</dbReference>